<dbReference type="Pfam" id="PF11732">
    <property type="entry name" value="Thoc2"/>
    <property type="match status" value="1"/>
</dbReference>
<dbReference type="InterPro" id="IPR021418">
    <property type="entry name" value="THO_THOC2_C"/>
</dbReference>
<feature type="coiled-coil region" evidence="5">
    <location>
        <begin position="861"/>
        <end position="927"/>
    </location>
</feature>
<dbReference type="InterPro" id="IPR021726">
    <property type="entry name" value="THO_THOC2_N"/>
</dbReference>
<dbReference type="EMBL" id="KB008043">
    <property type="protein sequence ID" value="ELR14872.1"/>
    <property type="molecule type" value="Genomic_DNA"/>
</dbReference>
<feature type="domain" description="THO complex subunitTHOC2 N-terminal" evidence="8">
    <location>
        <begin position="545"/>
        <end position="619"/>
    </location>
</feature>
<dbReference type="Proteomes" id="UP000011083">
    <property type="component" value="Unassembled WGS sequence"/>
</dbReference>
<dbReference type="GO" id="GO:0000445">
    <property type="term" value="C:THO complex part of transcription export complex"/>
    <property type="evidence" value="ECO:0007669"/>
    <property type="project" value="TreeGrafter"/>
</dbReference>
<evidence type="ECO:0000259" key="7">
    <source>
        <dbReference type="Pfam" id="PF11262"/>
    </source>
</evidence>
<keyword evidence="5" id="KW-0175">Coiled coil</keyword>
<dbReference type="KEGG" id="acan:ACA1_130970"/>
<dbReference type="VEuPathDB" id="AmoebaDB:ACA1_130970"/>
<dbReference type="InterPro" id="IPR040007">
    <property type="entry name" value="Tho2"/>
</dbReference>
<keyword evidence="11" id="KW-1185">Reference proteome</keyword>
<dbReference type="Pfam" id="PF16134">
    <property type="entry name" value="THOC2_N"/>
    <property type="match status" value="3"/>
</dbReference>
<evidence type="ECO:0000256" key="5">
    <source>
        <dbReference type="SAM" id="Coils"/>
    </source>
</evidence>
<comment type="similarity">
    <text evidence="2">Belongs to the THOC2 family.</text>
</comment>
<protein>
    <recommendedName>
        <fullName evidence="3">THO complex subunit 2</fullName>
    </recommendedName>
</protein>
<feature type="region of interest" description="Disordered" evidence="6">
    <location>
        <begin position="1166"/>
        <end position="1494"/>
    </location>
</feature>
<feature type="compositionally biased region" description="Basic and acidic residues" evidence="6">
    <location>
        <begin position="1407"/>
        <end position="1418"/>
    </location>
</feature>
<feature type="domain" description="THO complex subunit 2 N-terminal" evidence="9">
    <location>
        <begin position="183"/>
        <end position="384"/>
    </location>
</feature>
<feature type="compositionally biased region" description="Basic and acidic residues" evidence="6">
    <location>
        <begin position="1223"/>
        <end position="1237"/>
    </location>
</feature>
<evidence type="ECO:0000256" key="1">
    <source>
        <dbReference type="ARBA" id="ARBA00004123"/>
    </source>
</evidence>
<dbReference type="GO" id="GO:0006406">
    <property type="term" value="P:mRNA export from nucleus"/>
    <property type="evidence" value="ECO:0007669"/>
    <property type="project" value="InterPro"/>
</dbReference>
<feature type="compositionally biased region" description="Basic and acidic residues" evidence="6">
    <location>
        <begin position="1439"/>
        <end position="1466"/>
    </location>
</feature>
<proteinExistence type="inferred from homology"/>
<keyword evidence="4" id="KW-0539">Nucleus</keyword>
<evidence type="ECO:0000256" key="3">
    <source>
        <dbReference type="ARBA" id="ARBA00019596"/>
    </source>
</evidence>
<evidence type="ECO:0000313" key="11">
    <source>
        <dbReference type="Proteomes" id="UP000011083"/>
    </source>
</evidence>
<dbReference type="InterPro" id="IPR032302">
    <property type="entry name" value="THOC2_N"/>
</dbReference>
<dbReference type="OrthoDB" id="29024at2759"/>
<feature type="compositionally biased region" description="Basic and acidic residues" evidence="6">
    <location>
        <begin position="1478"/>
        <end position="1489"/>
    </location>
</feature>
<feature type="compositionally biased region" description="Basic and acidic residues" evidence="6">
    <location>
        <begin position="1363"/>
        <end position="1373"/>
    </location>
</feature>
<dbReference type="RefSeq" id="XP_004336885.1">
    <property type="nucleotide sequence ID" value="XM_004336837.1"/>
</dbReference>
<feature type="domain" description="THO complex subunit 2 N-terminal" evidence="9">
    <location>
        <begin position="8"/>
        <end position="162"/>
    </location>
</feature>
<feature type="compositionally biased region" description="Low complexity" evidence="6">
    <location>
        <begin position="1467"/>
        <end position="1477"/>
    </location>
</feature>
<dbReference type="OMA" id="QERWTCI"/>
<sequence length="1521" mass="166333">MTDRPTVEQAVEALTHAAPTKEFHTALTDVLWLLTIEAPEAETAPERKRLVDLVRRIHTGGAVPGAVLKERLDPTLMAKAGLISLSHFRTRAVRLHTREFLVQQKFNLLREESEGYSKLVTELTRSELSESNVESVIGTLQSLVGYFDLDPNRVLDLVLEAYEHNQDNASYLRIIARFPRASLAHLTGFKFKYQYGAASEADPKGPRPAGLAQPSQSLYLLAARLIKHKFITIEDLYPHLQPEDSLAAEEYAKRFEKSSSSTTTSITTSTSTSAPAPGLLGIAPPGIGLAMRGLDDDIAPLAPVVTTPTTAASSSAADAKENQKLGLVAALLAINDWEDAEGLLIRLARIDPASHPPITRALCERLHRMLEPVYALVRFAPPRRAAVSTTGAADALTEDDLVRDWKSLKRVLCPVLLRLGLHISHDLVLFTKLCRVLKEYMKVGSAGSAGDLSKDEAFAVTEHIVVKVLLPGLSLAGCNPGLAQEVWDVLKLFPYQTRYDAYARWRTQCVRVGLLAAAKAEATGEARKILRRISKDNVKMLGRQLGKATHSNPAAVLETVVSQICSYDNLIAPVVDALKYLTSLSYDVLSYTIVEHLSSSRDKVKSDGTSEAHWLQGLATFAGALYRKYPGSLELHGLLEYLTSQLASGSSLELIIFREVMAKMAGIEGGEGSLSDTQVQALAGSELLKQESSPIPMARNLKKPSARLREALLSSNLATSLLILIAQQRGLILYTNKASHLKPLGDLYDKCQETLIQYTEFLQANVTPATRYAALFPPLRDLVTKCHLDPESIFGILRPVLPQLYPADDGVAEKDKAAAVPSEALVRDVRDVFPEAMWESLSPQLYTTFWSLSLYDIEVPAERYKAEIAKLRESLKTLSDEIVRDPTTATEKKKERDRVQAVVQKLEEDLEKQKANYDAVMRRLEKDKALWFPTNNARSTATTIVAALTKTCILPRALHSMADAIYCARFVQLLHKLDTPNFSTLQYFNSVLTQVVLGIFCCTEGEAVRLGRLLRETIATLESWRSNKDVYLRECSSKRGMAASFSDTSKRAFTDCLDAGEYMQVKNALLVLTRINDVYPTLRRAHEHLEKRVNRLRDTEEREDIKLLAARYSSLLAQKKNPELERHQQLLSEEEFLGARLAARVLAKDKETTEAAAPAVAATSAAAAKGKEKETQQRPPLPSLKEALASPAAARTIERAAEAAPTKRLSATAPPFHPATVKSEPRSESSRQEREPGEIVNGGARESSSISTSGLKPRSTSAAAAAIDEAVRVPRPSTQSSTAATTTSSSSAPASKSTTESRRSAVPAVALPTAPLVSVKKEEKEREREKELPAALVVPQHDEPLAAAAAKRSTPRGSSSGDDGSKPARRSESSDDLSASSSSDKTRKRRSDRDAREASSGGGGSSAKDDKDRKDAGGAKRRRTTPDGGESPKEPSPTTRKELPHLTATVKREPADDREPSSRDSRASSSSSSSSSSKAKEREREEPDIKRRRQQQGVVVVVVVDICVDTIIAIGVFFEGQ</sequence>
<dbReference type="STRING" id="1257118.L8GPL5"/>
<organism evidence="10 11">
    <name type="scientific">Acanthamoeba castellanii (strain ATCC 30010 / Neff)</name>
    <dbReference type="NCBI Taxonomy" id="1257118"/>
    <lineage>
        <taxon>Eukaryota</taxon>
        <taxon>Amoebozoa</taxon>
        <taxon>Discosea</taxon>
        <taxon>Longamoebia</taxon>
        <taxon>Centramoebida</taxon>
        <taxon>Acanthamoebidae</taxon>
        <taxon>Acanthamoeba</taxon>
    </lineage>
</organism>
<feature type="compositionally biased region" description="Polar residues" evidence="6">
    <location>
        <begin position="1246"/>
        <end position="1261"/>
    </location>
</feature>
<name>L8GPL5_ACACF</name>
<dbReference type="GO" id="GO:0006397">
    <property type="term" value="P:mRNA processing"/>
    <property type="evidence" value="ECO:0007669"/>
    <property type="project" value="InterPro"/>
</dbReference>
<reference evidence="10 11" key="1">
    <citation type="journal article" date="2013" name="Genome Biol.">
        <title>Genome of Acanthamoeba castellanii highlights extensive lateral gene transfer and early evolution of tyrosine kinase signaling.</title>
        <authorList>
            <person name="Clarke M."/>
            <person name="Lohan A.J."/>
            <person name="Liu B."/>
            <person name="Lagkouvardos I."/>
            <person name="Roy S."/>
            <person name="Zafar N."/>
            <person name="Bertelli C."/>
            <person name="Schilde C."/>
            <person name="Kianianmomeni A."/>
            <person name="Burglin T.R."/>
            <person name="Frech C."/>
            <person name="Turcotte B."/>
            <person name="Kopec K.O."/>
            <person name="Synnott J.M."/>
            <person name="Choo C."/>
            <person name="Paponov I."/>
            <person name="Finkler A."/>
            <person name="Soon Heng Tan C."/>
            <person name="Hutchins A.P."/>
            <person name="Weinmeier T."/>
            <person name="Rattei T."/>
            <person name="Chu J.S."/>
            <person name="Gimenez G."/>
            <person name="Irimia M."/>
            <person name="Rigden D.J."/>
            <person name="Fitzpatrick D.A."/>
            <person name="Lorenzo-Morales J."/>
            <person name="Bateman A."/>
            <person name="Chiu C.H."/>
            <person name="Tang P."/>
            <person name="Hegemann P."/>
            <person name="Fromm H."/>
            <person name="Raoult D."/>
            <person name="Greub G."/>
            <person name="Miranda-Saavedra D."/>
            <person name="Chen N."/>
            <person name="Nash P."/>
            <person name="Ginger M.L."/>
            <person name="Horn M."/>
            <person name="Schaap P."/>
            <person name="Caler L."/>
            <person name="Loftus B."/>
        </authorList>
    </citation>
    <scope>NUCLEOTIDE SEQUENCE [LARGE SCALE GENOMIC DNA]</scope>
    <source>
        <strain evidence="10 11">Neff</strain>
    </source>
</reference>
<feature type="domain" description="THO complex subunit 2 N-terminal" evidence="9">
    <location>
        <begin position="415"/>
        <end position="543"/>
    </location>
</feature>
<accession>L8GPL5</accession>
<evidence type="ECO:0000256" key="4">
    <source>
        <dbReference type="ARBA" id="ARBA00023242"/>
    </source>
</evidence>
<dbReference type="PANTHER" id="PTHR21597">
    <property type="entry name" value="THO2 PROTEIN"/>
    <property type="match status" value="1"/>
</dbReference>
<feature type="compositionally biased region" description="Basic and acidic residues" evidence="6">
    <location>
        <begin position="1319"/>
        <end position="1332"/>
    </location>
</feature>
<evidence type="ECO:0000256" key="2">
    <source>
        <dbReference type="ARBA" id="ARBA00007857"/>
    </source>
</evidence>
<evidence type="ECO:0000259" key="8">
    <source>
        <dbReference type="Pfam" id="PF11732"/>
    </source>
</evidence>
<evidence type="ECO:0000259" key="9">
    <source>
        <dbReference type="Pfam" id="PF16134"/>
    </source>
</evidence>
<feature type="compositionally biased region" description="Low complexity" evidence="6">
    <location>
        <begin position="1277"/>
        <end position="1318"/>
    </location>
</feature>
<dbReference type="GeneID" id="14915464"/>
<gene>
    <name evidence="10" type="ORF">ACA1_130970</name>
</gene>
<evidence type="ECO:0000256" key="6">
    <source>
        <dbReference type="SAM" id="MobiDB-lite"/>
    </source>
</evidence>
<dbReference type="GO" id="GO:0003729">
    <property type="term" value="F:mRNA binding"/>
    <property type="evidence" value="ECO:0007669"/>
    <property type="project" value="TreeGrafter"/>
</dbReference>
<feature type="domain" description="THO complex subunitTHOC2 C-terminal" evidence="7">
    <location>
        <begin position="838"/>
        <end position="1048"/>
    </location>
</feature>
<dbReference type="Pfam" id="PF11262">
    <property type="entry name" value="Tho2"/>
    <property type="match status" value="1"/>
</dbReference>
<comment type="subcellular location">
    <subcellularLocation>
        <location evidence="1">Nucleus</location>
    </subcellularLocation>
</comment>
<evidence type="ECO:0000313" key="10">
    <source>
        <dbReference type="EMBL" id="ELR14872.1"/>
    </source>
</evidence>
<dbReference type="PANTHER" id="PTHR21597:SF0">
    <property type="entry name" value="THO COMPLEX SUBUNIT 2"/>
    <property type="match status" value="1"/>
</dbReference>